<evidence type="ECO:0000313" key="6">
    <source>
        <dbReference type="Proteomes" id="UP001148203"/>
    </source>
</evidence>
<feature type="domain" description="GGDEF" evidence="4">
    <location>
        <begin position="461"/>
        <end position="594"/>
    </location>
</feature>
<dbReference type="CDD" id="cd00130">
    <property type="entry name" value="PAS"/>
    <property type="match status" value="1"/>
</dbReference>
<dbReference type="SUPFAM" id="SSF55785">
    <property type="entry name" value="PYP-like sensor domain (PAS domain)"/>
    <property type="match status" value="1"/>
</dbReference>
<dbReference type="RefSeq" id="WP_273925435.1">
    <property type="nucleotide sequence ID" value="NZ_JAMDGY010000135.1"/>
</dbReference>
<dbReference type="Pfam" id="PF05228">
    <property type="entry name" value="CHASE4"/>
    <property type="match status" value="1"/>
</dbReference>
<feature type="domain" description="EAL" evidence="3">
    <location>
        <begin position="603"/>
        <end position="853"/>
    </location>
</feature>
<dbReference type="PROSITE" id="PS50883">
    <property type="entry name" value="EAL"/>
    <property type="match status" value="1"/>
</dbReference>
<accession>A0ABT5P137</accession>
<dbReference type="InterPro" id="IPR000014">
    <property type="entry name" value="PAS"/>
</dbReference>
<evidence type="ECO:0000256" key="1">
    <source>
        <dbReference type="SAM" id="Phobius"/>
    </source>
</evidence>
<dbReference type="EMBL" id="JAMDGY010000135">
    <property type="protein sequence ID" value="MDD0994175.1"/>
    <property type="molecule type" value="Genomic_DNA"/>
</dbReference>
<dbReference type="InterPro" id="IPR029787">
    <property type="entry name" value="Nucleotide_cyclase"/>
</dbReference>
<dbReference type="SUPFAM" id="SSF55073">
    <property type="entry name" value="Nucleotide cyclase"/>
    <property type="match status" value="1"/>
</dbReference>
<dbReference type="InterPro" id="IPR035965">
    <property type="entry name" value="PAS-like_dom_sf"/>
</dbReference>
<dbReference type="CDD" id="cd01949">
    <property type="entry name" value="GGDEF"/>
    <property type="match status" value="1"/>
</dbReference>
<feature type="transmembrane region" description="Helical" evidence="1">
    <location>
        <begin position="21"/>
        <end position="44"/>
    </location>
</feature>
<dbReference type="CDD" id="cd01948">
    <property type="entry name" value="EAL"/>
    <property type="match status" value="1"/>
</dbReference>
<dbReference type="NCBIfam" id="TIGR00254">
    <property type="entry name" value="GGDEF"/>
    <property type="match status" value="1"/>
</dbReference>
<reference evidence="5 6" key="1">
    <citation type="submission" date="2022-05" db="EMBL/GenBank/DDBJ databases">
        <title>Novel Pseudomonas spp. Isolated from a Rainbow Trout Aquaculture Facility.</title>
        <authorList>
            <person name="Testerman T."/>
            <person name="Graf J."/>
        </authorList>
    </citation>
    <scope>NUCLEOTIDE SEQUENCE [LARGE SCALE GENOMIC DNA]</scope>
    <source>
        <strain evidence="5 6">ID681</strain>
    </source>
</reference>
<feature type="domain" description="PAS" evidence="2">
    <location>
        <begin position="305"/>
        <end position="350"/>
    </location>
</feature>
<dbReference type="PROSITE" id="PS51257">
    <property type="entry name" value="PROKAR_LIPOPROTEIN"/>
    <property type="match status" value="1"/>
</dbReference>
<feature type="transmembrane region" description="Helical" evidence="1">
    <location>
        <begin position="255"/>
        <end position="278"/>
    </location>
</feature>
<dbReference type="InterPro" id="IPR000160">
    <property type="entry name" value="GGDEF_dom"/>
</dbReference>
<dbReference type="InterPro" id="IPR043128">
    <property type="entry name" value="Rev_trsase/Diguanyl_cyclase"/>
</dbReference>
<evidence type="ECO:0000259" key="3">
    <source>
        <dbReference type="PROSITE" id="PS50883"/>
    </source>
</evidence>
<dbReference type="SMART" id="SM00267">
    <property type="entry name" value="GGDEF"/>
    <property type="match status" value="1"/>
</dbReference>
<dbReference type="SMART" id="SM00052">
    <property type="entry name" value="EAL"/>
    <property type="match status" value="1"/>
</dbReference>
<dbReference type="SUPFAM" id="SSF141868">
    <property type="entry name" value="EAL domain-like"/>
    <property type="match status" value="1"/>
</dbReference>
<evidence type="ECO:0000259" key="2">
    <source>
        <dbReference type="PROSITE" id="PS50112"/>
    </source>
</evidence>
<dbReference type="InterPro" id="IPR001633">
    <property type="entry name" value="EAL_dom"/>
</dbReference>
<keyword evidence="1" id="KW-0812">Transmembrane</keyword>
<gene>
    <name evidence="5" type="ORF">M5G11_27000</name>
</gene>
<comment type="caution">
    <text evidence="5">The sequence shown here is derived from an EMBL/GenBank/DDBJ whole genome shotgun (WGS) entry which is preliminary data.</text>
</comment>
<name>A0ABT5P137_9PSED</name>
<dbReference type="SMART" id="SM00091">
    <property type="entry name" value="PAS"/>
    <property type="match status" value="1"/>
</dbReference>
<organism evidence="5 6">
    <name type="scientific">Pseudomonas fontis</name>
    <dbReference type="NCBI Taxonomy" id="2942633"/>
    <lineage>
        <taxon>Bacteria</taxon>
        <taxon>Pseudomonadati</taxon>
        <taxon>Pseudomonadota</taxon>
        <taxon>Gammaproteobacteria</taxon>
        <taxon>Pseudomonadales</taxon>
        <taxon>Pseudomonadaceae</taxon>
        <taxon>Pseudomonas</taxon>
    </lineage>
</organism>
<dbReference type="PROSITE" id="PS50112">
    <property type="entry name" value="PAS"/>
    <property type="match status" value="1"/>
</dbReference>
<dbReference type="PANTHER" id="PTHR44757">
    <property type="entry name" value="DIGUANYLATE CYCLASE DGCP"/>
    <property type="match status" value="1"/>
</dbReference>
<dbReference type="InterPro" id="IPR052155">
    <property type="entry name" value="Biofilm_reg_signaling"/>
</dbReference>
<dbReference type="InterPro" id="IPR035919">
    <property type="entry name" value="EAL_sf"/>
</dbReference>
<dbReference type="InterPro" id="IPR013767">
    <property type="entry name" value="PAS_fold"/>
</dbReference>
<dbReference type="Gene3D" id="3.30.450.20">
    <property type="entry name" value="PAS domain"/>
    <property type="match status" value="1"/>
</dbReference>
<keyword evidence="1" id="KW-1133">Transmembrane helix</keyword>
<dbReference type="Pfam" id="PF00990">
    <property type="entry name" value="GGDEF"/>
    <property type="match status" value="1"/>
</dbReference>
<feature type="non-terminal residue" evidence="5">
    <location>
        <position position="864"/>
    </location>
</feature>
<protein>
    <submittedName>
        <fullName evidence="5">EAL domain-containing protein</fullName>
    </submittedName>
</protein>
<dbReference type="Pfam" id="PF00989">
    <property type="entry name" value="PAS"/>
    <property type="match status" value="1"/>
</dbReference>
<dbReference type="InterPro" id="IPR007892">
    <property type="entry name" value="CHASE4"/>
</dbReference>
<dbReference type="PROSITE" id="PS50887">
    <property type="entry name" value="GGDEF"/>
    <property type="match status" value="1"/>
</dbReference>
<dbReference type="Gene3D" id="3.30.70.270">
    <property type="match status" value="1"/>
</dbReference>
<dbReference type="PANTHER" id="PTHR44757:SF10">
    <property type="entry name" value="MEMBRANE PROTEIN"/>
    <property type="match status" value="1"/>
</dbReference>
<keyword evidence="1" id="KW-0472">Membrane</keyword>
<keyword evidence="6" id="KW-1185">Reference proteome</keyword>
<sequence length="864" mass="96335">MDRNLVVRPPVSRPSLQTRKLNAVIAALFALACLIALGALFNIAGTLNRNESDKSSFYINKALEQRLEASRQFLSSYAVWDAAYEHLNGPVDMQWAYVEKNVGDSLFGASGYEGVFVVDDHATKYALFKGQPSEATASAYIDTPLAPIIEQARAVAAERQQTTHMVLFNGWPAVLTAAAIRPDDEVLDIDPKTTSVMLFVDQLTQAKLDKLGADAGLEGLHAEKTSAPSSEAPTLKLGDTGYRLDWNTPRPGDRLLWAVLPPLLGAMLVLGLLMGYFFRYALRTSREIDGNLQRLQTTNQALEASEQRFRAVAEAASDWIWETDRHHRLTYLSQRFVAVTGYSTEDWLGQPLNQLLSCETTPLTLWLDEQSDPNPQQHANLRCAYRDQSNQTRFCRVSARAIIYDGQLAGFRGTASDITDEVAAHARIQHLSMHDALTGLANRNKLSRFLEQALLRERDAPPLTLILLDLDSFKQINDSLGHAAGDAVLLEVAARLRDSTRDGDLVARLGGDEFVLVMNGMDSRSEIDRFCGRLIDNVQQPILHDDQPLHVGASLGIAQTRLQGFDAGELIRCADIALYQAKADGKNTWRYFSPEMNDQIQYRRQLENDLRRAVKNHEFILHFQPRYRLETMEIVSVEALLRWQHPVEGLLGPDTFIPLAEQTDLIVPLGRWVLREACEIAKGWPTGLLVSVNLSPAQFSRSDVVKDVRDILIETGFPAQRLELEITENVMLNDIEGALGTMNALKELGVRLNMDDFGTGYSSLGYLRTYPFDSIKIDKRFIAGLSSDGNDRAVVQAIINLGKAMGLTVTAEGVETEQQLRALDKEKCHEVQGFYLSKPVDKVAFEQLLNEHRTGSRLGDCQIF</sequence>
<dbReference type="Gene3D" id="3.20.20.450">
    <property type="entry name" value="EAL domain"/>
    <property type="match status" value="1"/>
</dbReference>
<proteinExistence type="predicted"/>
<dbReference type="Pfam" id="PF00563">
    <property type="entry name" value="EAL"/>
    <property type="match status" value="1"/>
</dbReference>
<evidence type="ECO:0000259" key="4">
    <source>
        <dbReference type="PROSITE" id="PS50887"/>
    </source>
</evidence>
<evidence type="ECO:0000313" key="5">
    <source>
        <dbReference type="EMBL" id="MDD0994175.1"/>
    </source>
</evidence>
<dbReference type="NCBIfam" id="TIGR00229">
    <property type="entry name" value="sensory_box"/>
    <property type="match status" value="1"/>
</dbReference>
<dbReference type="Proteomes" id="UP001148203">
    <property type="component" value="Unassembled WGS sequence"/>
</dbReference>